<proteinExistence type="predicted"/>
<accession>A0A486VXN0</accession>
<gene>
    <name evidence="2" type="ORF">SAMEA4873561_05243</name>
</gene>
<evidence type="ECO:0000313" key="2">
    <source>
        <dbReference type="EMBL" id="VGM55381.1"/>
    </source>
</evidence>
<dbReference type="AlphaFoldDB" id="A0A486VXN0"/>
<protein>
    <submittedName>
        <fullName evidence="2">Uncharacterized protein</fullName>
    </submittedName>
</protein>
<name>A0A486VXN0_KLEPN</name>
<evidence type="ECO:0000256" key="1">
    <source>
        <dbReference type="SAM" id="MobiDB-lite"/>
    </source>
</evidence>
<sequence length="208" mass="21749">MAAISTGTITDAYSVKPSPKKSAETMLTRLDTISGRLAVSAINPAAMTNASVVPLLNPNASSMAMTIGVRISAAPSLANSAATAAPSRTIYVKSKRPRPLPQRETCNAAHSKKPDSSSSRLIIITAIKVAVAFQTIFHTTGISPTCTTPDIRASPAPSIALQPIPNPFGCQITKTMVRTKIAPASNIKPPDRATLSPCRCQKINSSTL</sequence>
<organism evidence="2">
    <name type="scientific">Klebsiella pneumoniae</name>
    <dbReference type="NCBI Taxonomy" id="573"/>
    <lineage>
        <taxon>Bacteria</taxon>
        <taxon>Pseudomonadati</taxon>
        <taxon>Pseudomonadota</taxon>
        <taxon>Gammaproteobacteria</taxon>
        <taxon>Enterobacterales</taxon>
        <taxon>Enterobacteriaceae</taxon>
        <taxon>Klebsiella/Raoultella group</taxon>
        <taxon>Klebsiella</taxon>
        <taxon>Klebsiella pneumoniae complex</taxon>
    </lineage>
</organism>
<feature type="region of interest" description="Disordered" evidence="1">
    <location>
        <begin position="94"/>
        <end position="115"/>
    </location>
</feature>
<reference evidence="2" key="1">
    <citation type="submission" date="2019-03" db="EMBL/GenBank/DDBJ databases">
        <authorList>
            <consortium name="Pathogen Informatics"/>
        </authorList>
    </citation>
    <scope>NUCLEOTIDE SEQUENCE</scope>
    <source>
        <strain evidence="2">5012STDY7626360</strain>
    </source>
</reference>
<dbReference type="EMBL" id="CAAHDG010000027">
    <property type="protein sequence ID" value="VGM55381.1"/>
    <property type="molecule type" value="Genomic_DNA"/>
</dbReference>